<evidence type="ECO:0000313" key="3">
    <source>
        <dbReference type="Proteomes" id="UP001329825"/>
    </source>
</evidence>
<feature type="region of interest" description="Disordered" evidence="1">
    <location>
        <begin position="1"/>
        <end position="97"/>
    </location>
</feature>
<dbReference type="EMBL" id="CP141882">
    <property type="protein sequence ID" value="WRT65099.1"/>
    <property type="molecule type" value="Genomic_DNA"/>
</dbReference>
<keyword evidence="3" id="KW-1185">Reference proteome</keyword>
<evidence type="ECO:0000313" key="2">
    <source>
        <dbReference type="EMBL" id="WRT65099.1"/>
    </source>
</evidence>
<accession>A0ABZ1CUT6</accession>
<proteinExistence type="predicted"/>
<dbReference type="RefSeq" id="XP_062789839.1">
    <property type="nucleotide sequence ID" value="XM_062933788.1"/>
</dbReference>
<sequence length="268" mass="30359">MITYEESISAKNPIPTQARNEQDDLKEWTNNNNDLNDLDDNYNDSNDNDQDDNTNNNQERPRPYRRNSISSITSRPGLSSRSSSYSSSSEDSLPPTPLTLRFTIKLPSENFCSEKIKQLGIETPTQKRIIKPKPVQLQETPKPQTVCTPVLETPKSQTRTLEKYIQPTQLRTPPNSILVKQVRQPLIEIQPTILRPTTFWRHHPLSPHSLPHHSPASRLIRRSTLIASPTIGSQHPDPDQETTRIRVGLAGLDLDIDPTSTRLSLVPI</sequence>
<feature type="compositionally biased region" description="Low complexity" evidence="1">
    <location>
        <begin position="68"/>
        <end position="93"/>
    </location>
</feature>
<reference evidence="2 3" key="1">
    <citation type="submission" date="2024-01" db="EMBL/GenBank/DDBJ databases">
        <title>Comparative genomics of Cryptococcus and Kwoniella reveals pathogenesis evolution and contrasting modes of karyotype evolution via chromosome fusion or intercentromeric recombination.</title>
        <authorList>
            <person name="Coelho M.A."/>
            <person name="David-Palma M."/>
            <person name="Shea T."/>
            <person name="Bowers K."/>
            <person name="McGinley-Smith S."/>
            <person name="Mohammad A.W."/>
            <person name="Gnirke A."/>
            <person name="Yurkov A.M."/>
            <person name="Nowrousian M."/>
            <person name="Sun S."/>
            <person name="Cuomo C.A."/>
            <person name="Heitman J."/>
        </authorList>
    </citation>
    <scope>NUCLEOTIDE SEQUENCE [LARGE SCALE GENOMIC DNA]</scope>
    <source>
        <strain evidence="2">CBS 11374</strain>
    </source>
</reference>
<gene>
    <name evidence="2" type="ORF">IL334_002041</name>
</gene>
<dbReference type="GeneID" id="87954172"/>
<name>A0ABZ1CUT6_9TREE</name>
<dbReference type="Proteomes" id="UP001329825">
    <property type="component" value="Chromosome 2"/>
</dbReference>
<organism evidence="2 3">
    <name type="scientific">Kwoniella shivajii</name>
    <dbReference type="NCBI Taxonomy" id="564305"/>
    <lineage>
        <taxon>Eukaryota</taxon>
        <taxon>Fungi</taxon>
        <taxon>Dikarya</taxon>
        <taxon>Basidiomycota</taxon>
        <taxon>Agaricomycotina</taxon>
        <taxon>Tremellomycetes</taxon>
        <taxon>Tremellales</taxon>
        <taxon>Cryptococcaceae</taxon>
        <taxon>Kwoniella</taxon>
    </lineage>
</organism>
<evidence type="ECO:0000256" key="1">
    <source>
        <dbReference type="SAM" id="MobiDB-lite"/>
    </source>
</evidence>
<protein>
    <submittedName>
        <fullName evidence="2">Uncharacterized protein</fullName>
    </submittedName>
</protein>
<feature type="compositionally biased region" description="Acidic residues" evidence="1">
    <location>
        <begin position="36"/>
        <end position="52"/>
    </location>
</feature>